<keyword evidence="3 4" id="KW-0456">Lyase</keyword>
<dbReference type="Proteomes" id="UP000654345">
    <property type="component" value="Unassembled WGS sequence"/>
</dbReference>
<name>A0ABQ3UPZ2_9CHLR</name>
<keyword evidence="2 4" id="KW-0648">Protein biosynthesis</keyword>
<dbReference type="EMBL" id="BNJG01000001">
    <property type="protein sequence ID" value="GHO54831.1"/>
    <property type="molecule type" value="Genomic_DNA"/>
</dbReference>
<keyword evidence="7" id="KW-1185">Reference proteome</keyword>
<evidence type="ECO:0000256" key="2">
    <source>
        <dbReference type="ARBA" id="ARBA00022917"/>
    </source>
</evidence>
<dbReference type="SUPFAM" id="SSF55826">
    <property type="entry name" value="YbaK/ProRS associated domain"/>
    <property type="match status" value="1"/>
</dbReference>
<gene>
    <name evidence="6" type="ORF">KSB_33060</name>
</gene>
<proteinExistence type="inferred from homology"/>
<organism evidence="6 7">
    <name type="scientific">Ktedonobacter robiniae</name>
    <dbReference type="NCBI Taxonomy" id="2778365"/>
    <lineage>
        <taxon>Bacteria</taxon>
        <taxon>Bacillati</taxon>
        <taxon>Chloroflexota</taxon>
        <taxon>Ktedonobacteria</taxon>
        <taxon>Ktedonobacterales</taxon>
        <taxon>Ktedonobacteraceae</taxon>
        <taxon>Ktedonobacter</taxon>
    </lineage>
</organism>
<evidence type="ECO:0000259" key="5">
    <source>
        <dbReference type="Pfam" id="PF04073"/>
    </source>
</evidence>
<evidence type="ECO:0000256" key="3">
    <source>
        <dbReference type="ARBA" id="ARBA00023239"/>
    </source>
</evidence>
<dbReference type="Pfam" id="PF04073">
    <property type="entry name" value="tRNA_edit"/>
    <property type="match status" value="1"/>
</dbReference>
<dbReference type="EC" id="4.2.-.-" evidence="4"/>
<protein>
    <recommendedName>
        <fullName evidence="4">Cys-tRNA(Pro)/Cys-tRNA(Cys) deacylase</fullName>
        <ecNumber evidence="4">4.2.-.-</ecNumber>
    </recommendedName>
</protein>
<dbReference type="PANTHER" id="PTHR30411:SF0">
    <property type="entry name" value="CYS-TRNA(PRO)_CYS-TRNA(CYS) DEACYLASE YBAK"/>
    <property type="match status" value="1"/>
</dbReference>
<comment type="similarity">
    <text evidence="1 4">Belongs to the prolyl-tRNA editing family. YbaK/EbsC subfamily.</text>
</comment>
<sequence>MAKGVRTQAMRALDAKKVAYTVHTFDDCIRDAQQVAQTLGLPPEQVFKTLVLLREDDLQGRPFLLMVPANCEVDLRLVARELDIKGVRMASHMQAEKLTGLKVGGISALALLQKPFSVYLDRSAQAFEEILVSGGQRGVDLQLRVADLLQVTGAQWLHATQSPA</sequence>
<comment type="caution">
    <text evidence="6">The sequence shown here is derived from an EMBL/GenBank/DDBJ whole genome shotgun (WGS) entry which is preliminary data.</text>
</comment>
<reference evidence="6 7" key="1">
    <citation type="journal article" date="2021" name="Int. J. Syst. Evol. Microbiol.">
        <title>Reticulibacter mediterranei gen. nov., sp. nov., within the new family Reticulibacteraceae fam. nov., and Ktedonospora formicarum gen. nov., sp. nov., Ktedonobacter robiniae sp. nov., Dictyobacter formicarum sp. nov. and Dictyobacter arantiisoli sp. nov., belonging to the class Ktedonobacteria.</title>
        <authorList>
            <person name="Yabe S."/>
            <person name="Zheng Y."/>
            <person name="Wang C.M."/>
            <person name="Sakai Y."/>
            <person name="Abe K."/>
            <person name="Yokota A."/>
            <person name="Donadio S."/>
            <person name="Cavaletti L."/>
            <person name="Monciardini P."/>
        </authorList>
    </citation>
    <scope>NUCLEOTIDE SEQUENCE [LARGE SCALE GENOMIC DNA]</scope>
    <source>
        <strain evidence="6 7">SOSP1-30</strain>
    </source>
</reference>
<dbReference type="Gene3D" id="3.90.960.10">
    <property type="entry name" value="YbaK/aminoacyl-tRNA synthetase-associated domain"/>
    <property type="match status" value="1"/>
</dbReference>
<dbReference type="InterPro" id="IPR036754">
    <property type="entry name" value="YbaK/aa-tRNA-synt-asso_dom_sf"/>
</dbReference>
<dbReference type="CDD" id="cd00002">
    <property type="entry name" value="YbaK_deacylase"/>
    <property type="match status" value="1"/>
</dbReference>
<dbReference type="RefSeq" id="WP_201371500.1">
    <property type="nucleotide sequence ID" value="NZ_BNJG01000001.1"/>
</dbReference>
<accession>A0ABQ3UPZ2</accession>
<evidence type="ECO:0000313" key="7">
    <source>
        <dbReference type="Proteomes" id="UP000654345"/>
    </source>
</evidence>
<evidence type="ECO:0000313" key="6">
    <source>
        <dbReference type="EMBL" id="GHO54831.1"/>
    </source>
</evidence>
<evidence type="ECO:0000256" key="1">
    <source>
        <dbReference type="ARBA" id="ARBA00009798"/>
    </source>
</evidence>
<evidence type="ECO:0000256" key="4">
    <source>
        <dbReference type="PIRNR" id="PIRNR006181"/>
    </source>
</evidence>
<dbReference type="InterPro" id="IPR004369">
    <property type="entry name" value="Prolyl-tRNA_editing_YbaK/EbsC"/>
</dbReference>
<dbReference type="PANTHER" id="PTHR30411">
    <property type="entry name" value="CYTOPLASMIC PROTEIN"/>
    <property type="match status" value="1"/>
</dbReference>
<feature type="domain" description="YbaK/aminoacyl-tRNA synthetase-associated" evidence="5">
    <location>
        <begin position="29"/>
        <end position="150"/>
    </location>
</feature>
<dbReference type="PIRSF" id="PIRSF006181">
    <property type="entry name" value="EbsC_YbaK"/>
    <property type="match status" value="1"/>
</dbReference>
<dbReference type="InterPro" id="IPR007214">
    <property type="entry name" value="YbaK/aa-tRNA-synth-assoc-dom"/>
</dbReference>